<protein>
    <recommendedName>
        <fullName evidence="3">Lipoprotein</fullName>
    </recommendedName>
</protein>
<name>A0A2S0MV70_9RHOB</name>
<sequence length="196" mass="21211">MLSACATKQPYADDETIARVRYTDPGPPELVLYTMINNRTGGGAHSSLMISASERVIFDPAGSFYASVVPERNDVLFGISPAIEQAYRGAHARSTHHVVIQSVEVTQQQAETAYRLALSNGAVAGAFCSNATAQLLQKVPGFEQVRGGFSPKRLMRQFGSLPGVRTEEYHEDDSPDLQKALAEGDRRLAQDAALAE</sequence>
<keyword evidence="2" id="KW-1185">Reference proteome</keyword>
<evidence type="ECO:0000313" key="2">
    <source>
        <dbReference type="Proteomes" id="UP000237655"/>
    </source>
</evidence>
<dbReference type="AlphaFoldDB" id="A0A2S0MV70"/>
<dbReference type="KEGG" id="thas:C6Y53_12245"/>
<evidence type="ECO:0008006" key="3">
    <source>
        <dbReference type="Google" id="ProtNLM"/>
    </source>
</evidence>
<dbReference type="Proteomes" id="UP000237655">
    <property type="component" value="Chromosome"/>
</dbReference>
<evidence type="ECO:0000313" key="1">
    <source>
        <dbReference type="EMBL" id="AVO39786.1"/>
    </source>
</evidence>
<dbReference type="EMBL" id="CP027665">
    <property type="protein sequence ID" value="AVO39786.1"/>
    <property type="molecule type" value="Genomic_DNA"/>
</dbReference>
<gene>
    <name evidence="1" type="ORF">C6Y53_12245</name>
</gene>
<organism evidence="1 2">
    <name type="scientific">Pukyongiella litopenaei</name>
    <dbReference type="NCBI Taxonomy" id="2605946"/>
    <lineage>
        <taxon>Bacteria</taxon>
        <taxon>Pseudomonadati</taxon>
        <taxon>Pseudomonadota</taxon>
        <taxon>Alphaproteobacteria</taxon>
        <taxon>Rhodobacterales</taxon>
        <taxon>Paracoccaceae</taxon>
        <taxon>Pukyongiella</taxon>
    </lineage>
</organism>
<accession>A0A2S0MV70</accession>
<reference evidence="2" key="1">
    <citation type="submission" date="2018-03" db="EMBL/GenBank/DDBJ databases">
        <title>Genomic analysis of the strain SH-1 isolated from shrimp intestine.</title>
        <authorList>
            <person name="Kim Y.-S."/>
            <person name="Kim S.-E."/>
            <person name="Kim K.-H."/>
        </authorList>
    </citation>
    <scope>NUCLEOTIDE SEQUENCE [LARGE SCALE GENOMIC DNA]</scope>
    <source>
        <strain evidence="2">SH-1</strain>
    </source>
</reference>
<proteinExistence type="predicted"/>